<sequence>MASWWDLPYHRCPLPWALRGCSLWLVQEPRDPETGTDPPPASRGQGFGAALGHLSLPLAGGAQLCALPSRTLLMGKSESPMGMERASPPAQKRRGFLEWALLLLVTAALVVLGILYSRGE</sequence>
<dbReference type="AlphaFoldDB" id="A0A5E4BB33"/>
<name>A0A5E4BB33_MARMO</name>
<organism evidence="2 3">
    <name type="scientific">Marmota monax</name>
    <name type="common">Woodchuck</name>
    <dbReference type="NCBI Taxonomy" id="9995"/>
    <lineage>
        <taxon>Eukaryota</taxon>
        <taxon>Metazoa</taxon>
        <taxon>Chordata</taxon>
        <taxon>Craniata</taxon>
        <taxon>Vertebrata</taxon>
        <taxon>Euteleostomi</taxon>
        <taxon>Mammalia</taxon>
        <taxon>Eutheria</taxon>
        <taxon>Euarchontoglires</taxon>
        <taxon>Glires</taxon>
        <taxon>Rodentia</taxon>
        <taxon>Sciuromorpha</taxon>
        <taxon>Sciuridae</taxon>
        <taxon>Xerinae</taxon>
        <taxon>Marmotini</taxon>
        <taxon>Marmota</taxon>
    </lineage>
</organism>
<proteinExistence type="predicted"/>
<keyword evidence="3" id="KW-1185">Reference proteome</keyword>
<dbReference type="Proteomes" id="UP000335636">
    <property type="component" value="Unassembled WGS sequence"/>
</dbReference>
<reference evidence="2" key="1">
    <citation type="submission" date="2019-04" db="EMBL/GenBank/DDBJ databases">
        <authorList>
            <person name="Alioto T."/>
            <person name="Alioto T."/>
        </authorList>
    </citation>
    <scope>NUCLEOTIDE SEQUENCE [LARGE SCALE GENOMIC DNA]</scope>
</reference>
<evidence type="ECO:0000313" key="3">
    <source>
        <dbReference type="Proteomes" id="UP000335636"/>
    </source>
</evidence>
<evidence type="ECO:0000256" key="1">
    <source>
        <dbReference type="SAM" id="Phobius"/>
    </source>
</evidence>
<dbReference type="EMBL" id="CABDUW010000360">
    <property type="protein sequence ID" value="VTJ66957.1"/>
    <property type="molecule type" value="Genomic_DNA"/>
</dbReference>
<feature type="transmembrane region" description="Helical" evidence="1">
    <location>
        <begin position="96"/>
        <end position="116"/>
    </location>
</feature>
<accession>A0A5E4BB33</accession>
<gene>
    <name evidence="2" type="ORF">MONAX_5E000513</name>
</gene>
<comment type="caution">
    <text evidence="2">The sequence shown here is derived from an EMBL/GenBank/DDBJ whole genome shotgun (WGS) entry which is preliminary data.</text>
</comment>
<keyword evidence="1" id="KW-0472">Membrane</keyword>
<keyword evidence="1" id="KW-0812">Transmembrane</keyword>
<keyword evidence="1" id="KW-1133">Transmembrane helix</keyword>
<protein>
    <submittedName>
        <fullName evidence="2">Uncharacterized protein</fullName>
    </submittedName>
</protein>
<evidence type="ECO:0000313" key="2">
    <source>
        <dbReference type="EMBL" id="VTJ66957.1"/>
    </source>
</evidence>